<dbReference type="InterPro" id="IPR036237">
    <property type="entry name" value="Xyl_isomerase-like_sf"/>
</dbReference>
<dbReference type="GO" id="GO:0016853">
    <property type="term" value="F:isomerase activity"/>
    <property type="evidence" value="ECO:0007669"/>
    <property type="project" value="UniProtKB-KW"/>
</dbReference>
<dbReference type="AlphaFoldDB" id="A0A660KZK9"/>
<feature type="region of interest" description="Disordered" evidence="1">
    <location>
        <begin position="305"/>
        <end position="333"/>
    </location>
</feature>
<evidence type="ECO:0000256" key="1">
    <source>
        <dbReference type="SAM" id="MobiDB-lite"/>
    </source>
</evidence>
<comment type="caution">
    <text evidence="4">The sequence shown here is derived from an EMBL/GenBank/DDBJ whole genome shotgun (WGS) entry which is preliminary data.</text>
</comment>
<dbReference type="RefSeq" id="WP_121253588.1">
    <property type="nucleotide sequence ID" value="NZ_RBIL01000002.1"/>
</dbReference>
<evidence type="ECO:0000259" key="3">
    <source>
        <dbReference type="Pfam" id="PF01261"/>
    </source>
</evidence>
<dbReference type="InterPro" id="IPR050312">
    <property type="entry name" value="IolE/XylAMocC-like"/>
</dbReference>
<evidence type="ECO:0000313" key="4">
    <source>
        <dbReference type="EMBL" id="RKQ86119.1"/>
    </source>
</evidence>
<gene>
    <name evidence="4" type="ORF">C8N24_4128</name>
</gene>
<keyword evidence="4" id="KW-0413">Isomerase</keyword>
<feature type="chain" id="PRO_5024805341" evidence="2">
    <location>
        <begin position="29"/>
        <end position="333"/>
    </location>
</feature>
<reference evidence="4 5" key="1">
    <citation type="submission" date="2018-10" db="EMBL/GenBank/DDBJ databases">
        <title>Genomic Encyclopedia of Archaeal and Bacterial Type Strains, Phase II (KMG-II): from individual species to whole genera.</title>
        <authorList>
            <person name="Goeker M."/>
        </authorList>
    </citation>
    <scope>NUCLEOTIDE SEQUENCE [LARGE SCALE GENOMIC DNA]</scope>
    <source>
        <strain evidence="4 5">DSM 14954</strain>
    </source>
</reference>
<proteinExistence type="predicted"/>
<name>A0A660KZK9_9ACTN</name>
<dbReference type="EMBL" id="RBIL01000002">
    <property type="protein sequence ID" value="RKQ86119.1"/>
    <property type="molecule type" value="Genomic_DNA"/>
</dbReference>
<dbReference type="OrthoDB" id="5182842at2"/>
<dbReference type="InterPro" id="IPR013022">
    <property type="entry name" value="Xyl_isomerase-like_TIM-brl"/>
</dbReference>
<keyword evidence="5" id="KW-1185">Reference proteome</keyword>
<dbReference type="SUPFAM" id="SSF51658">
    <property type="entry name" value="Xylose isomerase-like"/>
    <property type="match status" value="1"/>
</dbReference>
<evidence type="ECO:0000313" key="5">
    <source>
        <dbReference type="Proteomes" id="UP000278962"/>
    </source>
</evidence>
<organism evidence="4 5">
    <name type="scientific">Solirubrobacter pauli</name>
    <dbReference type="NCBI Taxonomy" id="166793"/>
    <lineage>
        <taxon>Bacteria</taxon>
        <taxon>Bacillati</taxon>
        <taxon>Actinomycetota</taxon>
        <taxon>Thermoleophilia</taxon>
        <taxon>Solirubrobacterales</taxon>
        <taxon>Solirubrobacteraceae</taxon>
        <taxon>Solirubrobacter</taxon>
    </lineage>
</organism>
<dbReference type="Pfam" id="PF01261">
    <property type="entry name" value="AP_endonuc_2"/>
    <property type="match status" value="1"/>
</dbReference>
<dbReference type="Gene3D" id="3.20.20.150">
    <property type="entry name" value="Divalent-metal-dependent TIM barrel enzymes"/>
    <property type="match status" value="1"/>
</dbReference>
<protein>
    <submittedName>
        <fullName evidence="4">Sugar phosphate isomerase/epimerase</fullName>
    </submittedName>
</protein>
<sequence length="333" mass="36724">MKQSFIRGLVAATLALGMSAGVADTAMAGGKKGHGGRGVPTQQVSVQLWTFAEYIGFGTDAATIARTEEVFSKLRSFGYKNVEPFTLSGLTAEQYRDLLRKYGLKSPSRHVDVGDPTAPANIDQIIADNKVLGIKFFSSGATPNDKLNTEADWVNYAKYLDAVGAKARQAGQQLMIHNHNWEFEKVYNGRTAYDLLMANTSKKNVAFQLDLYWAVQGGQDPIALLKKYGKRIQLFHVKDRRPSDGRIEIVGRGSIDFPKIFAAAKGQIRYYVVEHDPRFGDATFNPFEAAQVGFDYLKKVKFSGKAKGHDKPHGHGHGHDKPGKGRGKGHDRH</sequence>
<dbReference type="Proteomes" id="UP000278962">
    <property type="component" value="Unassembled WGS sequence"/>
</dbReference>
<dbReference type="PANTHER" id="PTHR12110">
    <property type="entry name" value="HYDROXYPYRUVATE ISOMERASE"/>
    <property type="match status" value="1"/>
</dbReference>
<accession>A0A660KZK9</accession>
<feature type="compositionally biased region" description="Basic and acidic residues" evidence="1">
    <location>
        <begin position="307"/>
        <end position="323"/>
    </location>
</feature>
<evidence type="ECO:0000256" key="2">
    <source>
        <dbReference type="SAM" id="SignalP"/>
    </source>
</evidence>
<dbReference type="PANTHER" id="PTHR12110:SF41">
    <property type="entry name" value="INOSOSE DEHYDRATASE"/>
    <property type="match status" value="1"/>
</dbReference>
<feature type="signal peptide" evidence="2">
    <location>
        <begin position="1"/>
        <end position="28"/>
    </location>
</feature>
<feature type="domain" description="Xylose isomerase-like TIM barrel" evidence="3">
    <location>
        <begin position="72"/>
        <end position="265"/>
    </location>
</feature>
<feature type="compositionally biased region" description="Basic residues" evidence="1">
    <location>
        <begin position="324"/>
        <end position="333"/>
    </location>
</feature>
<keyword evidence="2" id="KW-0732">Signal</keyword>